<feature type="transmembrane region" description="Helical" evidence="6">
    <location>
        <begin position="348"/>
        <end position="365"/>
    </location>
</feature>
<keyword evidence="3 6" id="KW-0812">Transmembrane</keyword>
<evidence type="ECO:0000256" key="6">
    <source>
        <dbReference type="SAM" id="Phobius"/>
    </source>
</evidence>
<feature type="domain" description="RCK C-terminal" evidence="8">
    <location>
        <begin position="593"/>
        <end position="674"/>
    </location>
</feature>
<feature type="transmembrane region" description="Helical" evidence="6">
    <location>
        <begin position="184"/>
        <end position="202"/>
    </location>
</feature>
<dbReference type="Proteomes" id="UP000473278">
    <property type="component" value="Unassembled WGS sequence"/>
</dbReference>
<feature type="domain" description="RCK N-terminal" evidence="7">
    <location>
        <begin position="448"/>
        <end position="575"/>
    </location>
</feature>
<dbReference type="PANTHER" id="PTHR42770">
    <property type="entry name" value="AMINO ACID TRANSPORTER-RELATED"/>
    <property type="match status" value="1"/>
</dbReference>
<feature type="transmembrane region" description="Helical" evidence="6">
    <location>
        <begin position="377"/>
        <end position="395"/>
    </location>
</feature>
<dbReference type="Pfam" id="PF02080">
    <property type="entry name" value="TrkA_C"/>
    <property type="match status" value="1"/>
</dbReference>
<proteinExistence type="predicted"/>
<dbReference type="InterPro" id="IPR003148">
    <property type="entry name" value="RCK_N"/>
</dbReference>
<dbReference type="GO" id="GO:0006813">
    <property type="term" value="P:potassium ion transport"/>
    <property type="evidence" value="ECO:0007669"/>
    <property type="project" value="InterPro"/>
</dbReference>
<dbReference type="PROSITE" id="PS51201">
    <property type="entry name" value="RCK_N"/>
    <property type="match status" value="1"/>
</dbReference>
<dbReference type="Pfam" id="PF02254">
    <property type="entry name" value="TrkA_N"/>
    <property type="match status" value="1"/>
</dbReference>
<feature type="transmembrane region" description="Helical" evidence="6">
    <location>
        <begin position="321"/>
        <end position="342"/>
    </location>
</feature>
<evidence type="ECO:0000256" key="1">
    <source>
        <dbReference type="ARBA" id="ARBA00004651"/>
    </source>
</evidence>
<comment type="caution">
    <text evidence="9">The sequence shown here is derived from an EMBL/GenBank/DDBJ whole genome shotgun (WGS) entry which is preliminary data.</text>
</comment>
<keyword evidence="4 6" id="KW-1133">Transmembrane helix</keyword>
<feature type="transmembrane region" description="Helical" evidence="6">
    <location>
        <begin position="268"/>
        <end position="291"/>
    </location>
</feature>
<dbReference type="PANTHER" id="PTHR42770:SF7">
    <property type="entry name" value="MEMBRANE PROTEIN"/>
    <property type="match status" value="1"/>
</dbReference>
<keyword evidence="10" id="KW-1185">Reference proteome</keyword>
<dbReference type="InterPro" id="IPR002293">
    <property type="entry name" value="AA/rel_permease1"/>
</dbReference>
<feature type="transmembrane region" description="Helical" evidence="6">
    <location>
        <begin position="401"/>
        <end position="419"/>
    </location>
</feature>
<dbReference type="InterPro" id="IPR006037">
    <property type="entry name" value="RCK_C"/>
</dbReference>
<evidence type="ECO:0000256" key="3">
    <source>
        <dbReference type="ARBA" id="ARBA00022692"/>
    </source>
</evidence>
<organism evidence="9 10">
    <name type="scientific">Halalkalibaculum roseum</name>
    <dbReference type="NCBI Taxonomy" id="2709311"/>
    <lineage>
        <taxon>Bacteria</taxon>
        <taxon>Pseudomonadati</taxon>
        <taxon>Balneolota</taxon>
        <taxon>Balneolia</taxon>
        <taxon>Balneolales</taxon>
        <taxon>Balneolaceae</taxon>
        <taxon>Halalkalibaculum</taxon>
    </lineage>
</organism>
<dbReference type="Gene3D" id="3.30.70.1450">
    <property type="entry name" value="Regulator of K+ conductance, C-terminal domain"/>
    <property type="match status" value="1"/>
</dbReference>
<dbReference type="Pfam" id="PF13520">
    <property type="entry name" value="AA_permease_2"/>
    <property type="match status" value="1"/>
</dbReference>
<gene>
    <name evidence="9" type="ORF">G3570_00535</name>
</gene>
<dbReference type="GO" id="GO:0008324">
    <property type="term" value="F:monoatomic cation transmembrane transporter activity"/>
    <property type="evidence" value="ECO:0007669"/>
    <property type="project" value="InterPro"/>
</dbReference>
<name>A0A6M1SIB7_9BACT</name>
<dbReference type="EMBL" id="JAALLT010000001">
    <property type="protein sequence ID" value="NGP75101.1"/>
    <property type="molecule type" value="Genomic_DNA"/>
</dbReference>
<feature type="transmembrane region" description="Helical" evidence="6">
    <location>
        <begin position="223"/>
        <end position="248"/>
    </location>
</feature>
<keyword evidence="5 6" id="KW-0472">Membrane</keyword>
<feature type="transmembrane region" description="Helical" evidence="6">
    <location>
        <begin position="118"/>
        <end position="140"/>
    </location>
</feature>
<dbReference type="RefSeq" id="WP_165138110.1">
    <property type="nucleotide sequence ID" value="NZ_JAALLT010000001.1"/>
</dbReference>
<evidence type="ECO:0000313" key="9">
    <source>
        <dbReference type="EMBL" id="NGP75101.1"/>
    </source>
</evidence>
<dbReference type="GO" id="GO:0005886">
    <property type="term" value="C:plasma membrane"/>
    <property type="evidence" value="ECO:0007669"/>
    <property type="project" value="UniProtKB-SubCell"/>
</dbReference>
<dbReference type="InterPro" id="IPR036291">
    <property type="entry name" value="NAD(P)-bd_dom_sf"/>
</dbReference>
<evidence type="ECO:0000256" key="2">
    <source>
        <dbReference type="ARBA" id="ARBA00022475"/>
    </source>
</evidence>
<evidence type="ECO:0000259" key="8">
    <source>
        <dbReference type="PROSITE" id="PS51202"/>
    </source>
</evidence>
<dbReference type="InterPro" id="IPR036721">
    <property type="entry name" value="RCK_C_sf"/>
</dbReference>
<accession>A0A6M1SIB7</accession>
<feature type="transmembrane region" description="Helical" evidence="6">
    <location>
        <begin position="147"/>
        <end position="172"/>
    </location>
</feature>
<evidence type="ECO:0000313" key="10">
    <source>
        <dbReference type="Proteomes" id="UP000473278"/>
    </source>
</evidence>
<dbReference type="AlphaFoldDB" id="A0A6M1SIB7"/>
<evidence type="ECO:0000256" key="5">
    <source>
        <dbReference type="ARBA" id="ARBA00023136"/>
    </source>
</evidence>
<feature type="transmembrane region" description="Helical" evidence="6">
    <location>
        <begin position="45"/>
        <end position="72"/>
    </location>
</feature>
<reference evidence="9 10" key="1">
    <citation type="submission" date="2020-02" db="EMBL/GenBank/DDBJ databases">
        <title>Balneolaceae bacterium YR4-1, complete genome.</title>
        <authorList>
            <person name="Li Y."/>
            <person name="Wu S."/>
        </authorList>
    </citation>
    <scope>NUCLEOTIDE SEQUENCE [LARGE SCALE GENOMIC DNA]</scope>
    <source>
        <strain evidence="9 10">YR4-1</strain>
    </source>
</reference>
<dbReference type="Gene3D" id="1.20.1740.10">
    <property type="entry name" value="Amino acid/polyamine transporter I"/>
    <property type="match status" value="1"/>
</dbReference>
<feature type="transmembrane region" description="Helical" evidence="6">
    <location>
        <begin position="12"/>
        <end position="33"/>
    </location>
</feature>
<keyword evidence="2" id="KW-1003">Cell membrane</keyword>
<dbReference type="PROSITE" id="PS51202">
    <property type="entry name" value="RCK_C"/>
    <property type="match status" value="1"/>
</dbReference>
<comment type="subcellular location">
    <subcellularLocation>
        <location evidence="1">Cell membrane</location>
        <topology evidence="1">Multi-pass membrane protein</topology>
    </subcellularLocation>
</comment>
<dbReference type="InterPro" id="IPR050367">
    <property type="entry name" value="APC_superfamily"/>
</dbReference>
<evidence type="ECO:0000259" key="7">
    <source>
        <dbReference type="PROSITE" id="PS51201"/>
    </source>
</evidence>
<protein>
    <submittedName>
        <fullName evidence="9">Amino acid permease</fullName>
    </submittedName>
</protein>
<dbReference type="Gene3D" id="3.40.50.720">
    <property type="entry name" value="NAD(P)-binding Rossmann-like Domain"/>
    <property type="match status" value="1"/>
</dbReference>
<dbReference type="SUPFAM" id="SSF116726">
    <property type="entry name" value="TrkA C-terminal domain-like"/>
    <property type="match status" value="1"/>
</dbReference>
<feature type="transmembrane region" description="Helical" evidence="6">
    <location>
        <begin position="93"/>
        <end position="112"/>
    </location>
</feature>
<sequence>MAEQSGFKRNVGLFMAVMIGIGAMMGPGIFALPSIVAESAGPLGIIAYLAMGLLTLFTALSYSELGAALPIAGGGYSFTNRTLPRPVAFLTGWFFWIGNTLACSLYAVIFAYTIQVYFLPDVSVILIVLVTTVVFTLTNLRGQAEALLFITFMNIIELLVLVGVGVLGAFYVEPANLDPLAPMGFGPLIPTMGLIYISYVGFDLITVAAEEIIDPAKNIPRAILITLGVGIAIYVLLLWVMMGVVNYTELSQTNTPFIFVADHLFGAWGRWAGIIATIMASLSAFSVTLGASSRVLFALGRDGHFPQIFSRLHSKYQTPHIALFVCAGLVTILGASGIVRLLASASSFGYLIAIGIVNFTVIALHRHMPNLRRPFKIIFYPFIPILGIISCWFFVPTLEPQSLILGGGLTAVGGVLYFFQPQNRSSLQGFPKFLKRIKIKIQSYWRPHMNVLIIGGGNLGSNIADRLLKQDEFRMVFRSSEYQITFIEQNEERAEKLGQRYSVPIFYGDGTKQEILEQVEPQKMDVAIAATNNDERNSIIALQAKRLGIGRVIAIARDPSYISLLEESGVVCISAPYATAAMVENFLDRPSVADLFEIESGVASLIDMKIPDNAVVIGKMIQNIDIPDQCVVAAVIRDELFVVPRGQTEIKAGDHVVFVGPDDAIQAAHKIFSATKK</sequence>
<evidence type="ECO:0000256" key="4">
    <source>
        <dbReference type="ARBA" id="ARBA00022989"/>
    </source>
</evidence>
<dbReference type="SUPFAM" id="SSF51735">
    <property type="entry name" value="NAD(P)-binding Rossmann-fold domains"/>
    <property type="match status" value="1"/>
</dbReference>